<protein>
    <submittedName>
        <fullName evidence="1">Uncharacterized protein</fullName>
    </submittedName>
</protein>
<dbReference type="EMBL" id="CM039434">
    <property type="protein sequence ID" value="KAI4324111.1"/>
    <property type="molecule type" value="Genomic_DNA"/>
</dbReference>
<organism evidence="1 2">
    <name type="scientific">Bauhinia variegata</name>
    <name type="common">Purple orchid tree</name>
    <name type="synonym">Phanera variegata</name>
    <dbReference type="NCBI Taxonomy" id="167791"/>
    <lineage>
        <taxon>Eukaryota</taxon>
        <taxon>Viridiplantae</taxon>
        <taxon>Streptophyta</taxon>
        <taxon>Embryophyta</taxon>
        <taxon>Tracheophyta</taxon>
        <taxon>Spermatophyta</taxon>
        <taxon>Magnoliopsida</taxon>
        <taxon>eudicotyledons</taxon>
        <taxon>Gunneridae</taxon>
        <taxon>Pentapetalae</taxon>
        <taxon>rosids</taxon>
        <taxon>fabids</taxon>
        <taxon>Fabales</taxon>
        <taxon>Fabaceae</taxon>
        <taxon>Cercidoideae</taxon>
        <taxon>Cercideae</taxon>
        <taxon>Bauhiniinae</taxon>
        <taxon>Bauhinia</taxon>
    </lineage>
</organism>
<reference evidence="1 2" key="1">
    <citation type="journal article" date="2022" name="DNA Res.">
        <title>Chromosomal-level genome assembly of the orchid tree Bauhinia variegata (Leguminosae; Cercidoideae) supports the allotetraploid origin hypothesis of Bauhinia.</title>
        <authorList>
            <person name="Zhong Y."/>
            <person name="Chen Y."/>
            <person name="Zheng D."/>
            <person name="Pang J."/>
            <person name="Liu Y."/>
            <person name="Luo S."/>
            <person name="Meng S."/>
            <person name="Qian L."/>
            <person name="Wei D."/>
            <person name="Dai S."/>
            <person name="Zhou R."/>
        </authorList>
    </citation>
    <scope>NUCLEOTIDE SEQUENCE [LARGE SCALE GENOMIC DNA]</scope>
    <source>
        <strain evidence="1">BV-YZ2020</strain>
    </source>
</reference>
<evidence type="ECO:0000313" key="2">
    <source>
        <dbReference type="Proteomes" id="UP000828941"/>
    </source>
</evidence>
<name>A0ACB9MJD2_BAUVA</name>
<comment type="caution">
    <text evidence="1">The sequence shown here is derived from an EMBL/GenBank/DDBJ whole genome shotgun (WGS) entry which is preliminary data.</text>
</comment>
<evidence type="ECO:0000313" key="1">
    <source>
        <dbReference type="EMBL" id="KAI4324111.1"/>
    </source>
</evidence>
<sequence>MATYFRIAFLVIALCSTFIHCSSSEAVDFTIGFTEVPLNSSSFHNHYPFNLNVSDRYSFIDGIHRFWIYADDKPMINKPKAGPRSEIRIQGYDYSHGVWQFEGHGLVPSGSSGVSVMQLFGSDPPRATTLMVRTYNGSLTYYRRPVLVPNIWDRWFKLNVIHDVEASKVKIYIDAVMVYEAQGNGGTSHYFKFGVYKQNDPSYYMESRWKGIRVFTKYGLI</sequence>
<dbReference type="Proteomes" id="UP000828941">
    <property type="component" value="Chromosome 9"/>
</dbReference>
<proteinExistence type="predicted"/>
<keyword evidence="2" id="KW-1185">Reference proteome</keyword>
<gene>
    <name evidence="1" type="ORF">L6164_023674</name>
</gene>
<accession>A0ACB9MJD2</accession>